<evidence type="ECO:0000256" key="5">
    <source>
        <dbReference type="ARBA" id="ARBA00022776"/>
    </source>
</evidence>
<keyword evidence="4" id="KW-0132">Cell division</keyword>
<dbReference type="EMBL" id="LRGB01000056">
    <property type="protein sequence ID" value="KZS21167.1"/>
    <property type="molecule type" value="Genomic_DNA"/>
</dbReference>
<dbReference type="Gene3D" id="1.10.418.60">
    <property type="entry name" value="Ncd80 complex, Nuf2 subunit"/>
    <property type="match status" value="1"/>
</dbReference>
<comment type="subcellular location">
    <subcellularLocation>
        <location evidence="1">Chromosome</location>
        <location evidence="1">Centromere</location>
    </subcellularLocation>
</comment>
<evidence type="ECO:0000256" key="1">
    <source>
        <dbReference type="ARBA" id="ARBA00004584"/>
    </source>
</evidence>
<evidence type="ECO:0000256" key="7">
    <source>
        <dbReference type="ARBA" id="ARBA00023306"/>
    </source>
</evidence>
<evidence type="ECO:0000256" key="6">
    <source>
        <dbReference type="ARBA" id="ARBA00023054"/>
    </source>
</evidence>
<keyword evidence="10" id="KW-1185">Reference proteome</keyword>
<organism evidence="9 10">
    <name type="scientific">Daphnia magna</name>
    <dbReference type="NCBI Taxonomy" id="35525"/>
    <lineage>
        <taxon>Eukaryota</taxon>
        <taxon>Metazoa</taxon>
        <taxon>Ecdysozoa</taxon>
        <taxon>Arthropoda</taxon>
        <taxon>Crustacea</taxon>
        <taxon>Branchiopoda</taxon>
        <taxon>Diplostraca</taxon>
        <taxon>Cladocera</taxon>
        <taxon>Anomopoda</taxon>
        <taxon>Daphniidae</taxon>
        <taxon>Daphnia</taxon>
    </lineage>
</organism>
<dbReference type="Proteomes" id="UP000076858">
    <property type="component" value="Unassembled WGS sequence"/>
</dbReference>
<protein>
    <submittedName>
        <fullName evidence="9">Uncharacterized protein</fullName>
    </submittedName>
</protein>
<sequence>MASEKQEEDVERIVNCINSCWPDSSFTYMDIRKPCGEKFRDVLKKFLKGFLGGNYQLPTVNMNQFSRNPEMFQHLEGNMSLFREINNILKHLGYTKFKYGDMIKPTSNIVRDVLLNLVNFLAYFEAEETHKEEIEEEVQRIKHQVINNEKRLNEEERYLNKCRQTEEEKKLWGAELRHTLVKQKEKHLKIEAVVTKLEEEVDDFTKRMHGITVRIEQAANTLKQVEVEKERAAEAVVPDPDALQAELSKSHSDKEKVEADFMCLKNRLPILEQQIQDRTMQLQEHKETHQRLAQVKTRESKIKLEWQKTELGYRQVDEEKQILENQLKKDTSLIESKKRMFDEYNQKVEQLRGQLEKARSDVKQCMNEDECRKMQLQARIQAMESEVAQLNHDLNSGQKALEEGAAIFEAIHHKHQQQMAELSRKYEERFETIQHHLTNGNFPMSCS</sequence>
<keyword evidence="8" id="KW-0137">Centromere</keyword>
<dbReference type="GO" id="GO:0031262">
    <property type="term" value="C:Ndc80 complex"/>
    <property type="evidence" value="ECO:0007669"/>
    <property type="project" value="InterPro"/>
</dbReference>
<keyword evidence="5" id="KW-0498">Mitosis</keyword>
<reference evidence="9 10" key="1">
    <citation type="submission" date="2016-03" db="EMBL/GenBank/DDBJ databases">
        <title>EvidentialGene: Evidence-directed Construction of Genes on Genomes.</title>
        <authorList>
            <person name="Gilbert D.G."/>
            <person name="Choi J.-H."/>
            <person name="Mockaitis K."/>
            <person name="Colbourne J."/>
            <person name="Pfrender M."/>
        </authorList>
    </citation>
    <scope>NUCLEOTIDE SEQUENCE [LARGE SCALE GENOMIC DNA]</scope>
    <source>
        <strain evidence="9 10">Xinb3</strain>
        <tissue evidence="9">Complete organism</tissue>
    </source>
</reference>
<evidence type="ECO:0000256" key="3">
    <source>
        <dbReference type="ARBA" id="ARBA00022454"/>
    </source>
</evidence>
<evidence type="ECO:0000256" key="2">
    <source>
        <dbReference type="ARBA" id="ARBA00005498"/>
    </source>
</evidence>
<keyword evidence="3" id="KW-0158">Chromosome</keyword>
<dbReference type="OrthoDB" id="8194677at2759"/>
<dbReference type="GO" id="GO:0051301">
    <property type="term" value="P:cell division"/>
    <property type="evidence" value="ECO:0007669"/>
    <property type="project" value="UniProtKB-KW"/>
</dbReference>
<dbReference type="Pfam" id="PF03800">
    <property type="entry name" value="Nuf2"/>
    <property type="match status" value="1"/>
</dbReference>
<dbReference type="InterPro" id="IPR005549">
    <property type="entry name" value="Kinetochore_Nuf2_N"/>
</dbReference>
<comment type="caution">
    <text evidence="9">The sequence shown here is derived from an EMBL/GenBank/DDBJ whole genome shotgun (WGS) entry which is preliminary data.</text>
</comment>
<proteinExistence type="inferred from homology"/>
<keyword evidence="6" id="KW-0175">Coiled coil</keyword>
<comment type="similarity">
    <text evidence="2">Belongs to the NUF2 family.</text>
</comment>
<accession>A0A0P5SB12</accession>
<dbReference type="STRING" id="35525.A0A0P5SB12"/>
<evidence type="ECO:0000313" key="9">
    <source>
        <dbReference type="EMBL" id="KZS21167.1"/>
    </source>
</evidence>
<evidence type="ECO:0000256" key="8">
    <source>
        <dbReference type="ARBA" id="ARBA00023328"/>
    </source>
</evidence>
<gene>
    <name evidence="9" type="ORF">APZ42_011971</name>
</gene>
<dbReference type="InterPro" id="IPR038275">
    <property type="entry name" value="Nuf2_N_sf"/>
</dbReference>
<evidence type="ECO:0000313" key="10">
    <source>
        <dbReference type="Proteomes" id="UP000076858"/>
    </source>
</evidence>
<dbReference type="AlphaFoldDB" id="A0A0P5SB12"/>
<name>A0A0P5SB12_9CRUS</name>
<keyword evidence="7" id="KW-0131">Cell cycle</keyword>
<evidence type="ECO:0000256" key="4">
    <source>
        <dbReference type="ARBA" id="ARBA00022618"/>
    </source>
</evidence>